<evidence type="ECO:0000256" key="3">
    <source>
        <dbReference type="ARBA" id="ARBA00023163"/>
    </source>
</evidence>
<evidence type="ECO:0000256" key="4">
    <source>
        <dbReference type="PROSITE-ProRule" id="PRU00335"/>
    </source>
</evidence>
<dbReference type="InterPro" id="IPR025996">
    <property type="entry name" value="MT1864/Rv1816-like_C"/>
</dbReference>
<reference evidence="6 7" key="1">
    <citation type="journal article" date="2017" name="Elife">
        <title>Extensive horizontal gene transfer in cheese-associated bacteria.</title>
        <authorList>
            <person name="Bonham K.S."/>
            <person name="Wolfe B.E."/>
            <person name="Dutton R.J."/>
        </authorList>
    </citation>
    <scope>NUCLEOTIDE SEQUENCE [LARGE SCALE GENOMIC DNA]</scope>
    <source>
        <strain evidence="6 7">JB196</strain>
    </source>
</reference>
<name>A0A368LH12_9VIBR</name>
<dbReference type="InterPro" id="IPR050624">
    <property type="entry name" value="HTH-type_Tx_Regulator"/>
</dbReference>
<feature type="DNA-binding region" description="H-T-H motif" evidence="4">
    <location>
        <begin position="43"/>
        <end position="62"/>
    </location>
</feature>
<feature type="domain" description="HTH tetR-type" evidence="5">
    <location>
        <begin position="20"/>
        <end position="80"/>
    </location>
</feature>
<dbReference type="InterPro" id="IPR001647">
    <property type="entry name" value="HTH_TetR"/>
</dbReference>
<dbReference type="PANTHER" id="PTHR43479:SF11">
    <property type="entry name" value="ACREF_ENVCD OPERON REPRESSOR-RELATED"/>
    <property type="match status" value="1"/>
</dbReference>
<dbReference type="InterPro" id="IPR009057">
    <property type="entry name" value="Homeodomain-like_sf"/>
</dbReference>
<keyword evidence="7" id="KW-1185">Reference proteome</keyword>
<dbReference type="OrthoDB" id="5293556at2"/>
<dbReference type="AlphaFoldDB" id="A0A368LH12"/>
<evidence type="ECO:0000313" key="7">
    <source>
        <dbReference type="Proteomes" id="UP000252479"/>
    </source>
</evidence>
<dbReference type="SUPFAM" id="SSF48498">
    <property type="entry name" value="Tetracyclin repressor-like, C-terminal domain"/>
    <property type="match status" value="1"/>
</dbReference>
<accession>A0A368LH12</accession>
<dbReference type="Proteomes" id="UP000252479">
    <property type="component" value="Unassembled WGS sequence"/>
</dbReference>
<gene>
    <name evidence="6" type="ORF">CIK83_11230</name>
</gene>
<dbReference type="RefSeq" id="WP_086961306.1">
    <property type="nucleotide sequence ID" value="NZ_AP018681.1"/>
</dbReference>
<keyword evidence="2 4" id="KW-0238">DNA-binding</keyword>
<dbReference type="SUPFAM" id="SSF46689">
    <property type="entry name" value="Homeodomain-like"/>
    <property type="match status" value="1"/>
</dbReference>
<evidence type="ECO:0000256" key="2">
    <source>
        <dbReference type="ARBA" id="ARBA00023125"/>
    </source>
</evidence>
<sequence>MGTLGEKQNEVKNNASYHHGDLRSEIIRVGVEKLKSDGIQAITLRGIATELGVSRTAPYRHFQDKHSLLCAIASEGYKRFTQKLKQASDYYPDSQSQEKLQAAGRAYYEFAAQYPEYYKLMFSLSGLQYSSGSELEQRSQESFQLLCDLLLLCQKEGVVKTEDVMLQAHFVWASLHGYCSLIFDQECRHVQSLIDAQTYFLTKIITAIK</sequence>
<dbReference type="Gene3D" id="1.10.357.10">
    <property type="entry name" value="Tetracycline Repressor, domain 2"/>
    <property type="match status" value="1"/>
</dbReference>
<evidence type="ECO:0000256" key="1">
    <source>
        <dbReference type="ARBA" id="ARBA00023015"/>
    </source>
</evidence>
<organism evidence="6 7">
    <name type="scientific">Vibrio casei</name>
    <dbReference type="NCBI Taxonomy" id="673372"/>
    <lineage>
        <taxon>Bacteria</taxon>
        <taxon>Pseudomonadati</taxon>
        <taxon>Pseudomonadota</taxon>
        <taxon>Gammaproteobacteria</taxon>
        <taxon>Vibrionales</taxon>
        <taxon>Vibrionaceae</taxon>
        <taxon>Vibrio</taxon>
    </lineage>
</organism>
<dbReference type="GO" id="GO:0003677">
    <property type="term" value="F:DNA binding"/>
    <property type="evidence" value="ECO:0007669"/>
    <property type="project" value="UniProtKB-UniRule"/>
</dbReference>
<proteinExistence type="predicted"/>
<evidence type="ECO:0000313" key="6">
    <source>
        <dbReference type="EMBL" id="RCS70042.1"/>
    </source>
</evidence>
<dbReference type="InterPro" id="IPR036271">
    <property type="entry name" value="Tet_transcr_reg_TetR-rel_C_sf"/>
</dbReference>
<dbReference type="PROSITE" id="PS50977">
    <property type="entry name" value="HTH_TETR_2"/>
    <property type="match status" value="1"/>
</dbReference>
<comment type="caution">
    <text evidence="6">The sequence shown here is derived from an EMBL/GenBank/DDBJ whole genome shotgun (WGS) entry which is preliminary data.</text>
</comment>
<dbReference type="Pfam" id="PF00440">
    <property type="entry name" value="TetR_N"/>
    <property type="match status" value="1"/>
</dbReference>
<dbReference type="Pfam" id="PF13305">
    <property type="entry name" value="TetR_C_33"/>
    <property type="match status" value="1"/>
</dbReference>
<dbReference type="GeneID" id="303189494"/>
<keyword evidence="1" id="KW-0805">Transcription regulation</keyword>
<keyword evidence="3" id="KW-0804">Transcription</keyword>
<evidence type="ECO:0000259" key="5">
    <source>
        <dbReference type="PROSITE" id="PS50977"/>
    </source>
</evidence>
<dbReference type="EMBL" id="QPGL01000002">
    <property type="protein sequence ID" value="RCS70042.1"/>
    <property type="molecule type" value="Genomic_DNA"/>
</dbReference>
<protein>
    <submittedName>
        <fullName evidence="6">TetR/AcrR family transcriptional regulator</fullName>
    </submittedName>
</protein>
<dbReference type="PANTHER" id="PTHR43479">
    <property type="entry name" value="ACREF/ENVCD OPERON REPRESSOR-RELATED"/>
    <property type="match status" value="1"/>
</dbReference>